<evidence type="ECO:0000256" key="1">
    <source>
        <dbReference type="SAM" id="Phobius"/>
    </source>
</evidence>
<name>A0AAD9Q2D0_ACRCE</name>
<evidence type="ECO:0000313" key="2">
    <source>
        <dbReference type="EMBL" id="KAK2553378.1"/>
    </source>
</evidence>
<dbReference type="EMBL" id="JARQWQ010000078">
    <property type="protein sequence ID" value="KAK2553378.1"/>
    <property type="molecule type" value="Genomic_DNA"/>
</dbReference>
<organism evidence="2 3">
    <name type="scientific">Acropora cervicornis</name>
    <name type="common">Staghorn coral</name>
    <dbReference type="NCBI Taxonomy" id="6130"/>
    <lineage>
        <taxon>Eukaryota</taxon>
        <taxon>Metazoa</taxon>
        <taxon>Cnidaria</taxon>
        <taxon>Anthozoa</taxon>
        <taxon>Hexacorallia</taxon>
        <taxon>Scleractinia</taxon>
        <taxon>Astrocoeniina</taxon>
        <taxon>Acroporidae</taxon>
        <taxon>Acropora</taxon>
    </lineage>
</organism>
<sequence length="134" mass="14996">MSLSGESTAELIALVSSKFASTYVLCPGLVGLKDQRYMITAIKDMHGAAAAKVSEFLEACNLLFERGLLSSNSSQVLNSISNGLKFFEMWCYLHSQTGDQDLIIINWDLLRILVHGFLSFFEWFFTNLVLALYV</sequence>
<dbReference type="Proteomes" id="UP001249851">
    <property type="component" value="Unassembled WGS sequence"/>
</dbReference>
<comment type="caution">
    <text evidence="2">The sequence shown here is derived from an EMBL/GenBank/DDBJ whole genome shotgun (WGS) entry which is preliminary data.</text>
</comment>
<feature type="transmembrane region" description="Helical" evidence="1">
    <location>
        <begin position="112"/>
        <end position="133"/>
    </location>
</feature>
<feature type="transmembrane region" description="Helical" evidence="1">
    <location>
        <begin position="12"/>
        <end position="32"/>
    </location>
</feature>
<proteinExistence type="predicted"/>
<keyword evidence="1" id="KW-0472">Membrane</keyword>
<keyword evidence="3" id="KW-1185">Reference proteome</keyword>
<gene>
    <name evidence="2" type="ORF">P5673_025355</name>
</gene>
<reference evidence="2" key="1">
    <citation type="journal article" date="2023" name="G3 (Bethesda)">
        <title>Whole genome assembly and annotation of the endangered Caribbean coral Acropora cervicornis.</title>
        <authorList>
            <person name="Selwyn J.D."/>
            <person name="Vollmer S.V."/>
        </authorList>
    </citation>
    <scope>NUCLEOTIDE SEQUENCE</scope>
    <source>
        <strain evidence="2">K2</strain>
    </source>
</reference>
<accession>A0AAD9Q2D0</accession>
<protein>
    <submittedName>
        <fullName evidence="2">Uncharacterized protein</fullName>
    </submittedName>
</protein>
<reference evidence="2" key="2">
    <citation type="journal article" date="2023" name="Science">
        <title>Genomic signatures of disease resistance in endangered staghorn corals.</title>
        <authorList>
            <person name="Vollmer S.V."/>
            <person name="Selwyn J.D."/>
            <person name="Despard B.A."/>
            <person name="Roesel C.L."/>
        </authorList>
    </citation>
    <scope>NUCLEOTIDE SEQUENCE</scope>
    <source>
        <strain evidence="2">K2</strain>
    </source>
</reference>
<dbReference type="AlphaFoldDB" id="A0AAD9Q2D0"/>
<evidence type="ECO:0000313" key="3">
    <source>
        <dbReference type="Proteomes" id="UP001249851"/>
    </source>
</evidence>
<keyword evidence="1" id="KW-0812">Transmembrane</keyword>
<keyword evidence="1" id="KW-1133">Transmembrane helix</keyword>